<sequence length="359" mass="42454">MINLKEDLKPIGILEKNKFMLKLYTDQNYLTPENRKYVFPLLFDLWYVSNANLLDKYQIVSEITNCDIVVVPIDIARFDSSKSQQKLNDFINKALDLDKKVWLYSAGDYGKSLTNRVYTFRLGGIASQLNTQTFIMPSFINDPYISLLKEFRTLDKLELPQIGFVGHATNSFGKKIKEYLLFYKYNFKRWIGKIQTDYQPFYPSATKRYRYLKLLEKSDGIEANFVFRNKYRAGVRTVEEKKKTTLEFLENIELNPYTFCMRGAGNFSVRFYETLAMGRIPLLVDTDFRLPLSDSINWEKHCIIAQEQHIEKTLIDFHQKISPGEFEQMQANNRKLWQTHLEREAYFLKVYSLFKTDKE</sequence>
<accession>A0A1D9P7J2</accession>
<dbReference type="KEGG" id="fcm:BIW12_03070"/>
<dbReference type="Proteomes" id="UP000178198">
    <property type="component" value="Chromosome"/>
</dbReference>
<evidence type="ECO:0000313" key="1">
    <source>
        <dbReference type="EMBL" id="AOZ98493.1"/>
    </source>
</evidence>
<name>A0A1D9P7J2_9FLAO</name>
<reference evidence="1 2" key="1">
    <citation type="submission" date="2016-10" db="EMBL/GenBank/DDBJ databases">
        <title>Complete Genome Sequence of Flavobacterium sp. PK15.</title>
        <authorList>
            <person name="Ekwe A."/>
            <person name="Kim S.B."/>
        </authorList>
    </citation>
    <scope>NUCLEOTIDE SEQUENCE [LARGE SCALE GENOMIC DNA]</scope>
    <source>
        <strain evidence="1 2">PK15</strain>
    </source>
</reference>
<organism evidence="1 2">
    <name type="scientific">Flavobacterium commune</name>
    <dbReference type="NCBI Taxonomy" id="1306519"/>
    <lineage>
        <taxon>Bacteria</taxon>
        <taxon>Pseudomonadati</taxon>
        <taxon>Bacteroidota</taxon>
        <taxon>Flavobacteriia</taxon>
        <taxon>Flavobacteriales</taxon>
        <taxon>Flavobacteriaceae</taxon>
        <taxon>Flavobacterium</taxon>
    </lineage>
</organism>
<evidence type="ECO:0000313" key="2">
    <source>
        <dbReference type="Proteomes" id="UP000178198"/>
    </source>
</evidence>
<gene>
    <name evidence="1" type="ORF">BIW12_03070</name>
</gene>
<proteinExistence type="predicted"/>
<keyword evidence="2" id="KW-1185">Reference proteome</keyword>
<dbReference type="STRING" id="1306519.BIW12_03070"/>
<dbReference type="AlphaFoldDB" id="A0A1D9P7J2"/>
<dbReference type="EMBL" id="CP017774">
    <property type="protein sequence ID" value="AOZ98493.1"/>
    <property type="molecule type" value="Genomic_DNA"/>
</dbReference>
<protein>
    <recommendedName>
        <fullName evidence="3">Exostosin GT47 domain-containing protein</fullName>
    </recommendedName>
</protein>
<evidence type="ECO:0008006" key="3">
    <source>
        <dbReference type="Google" id="ProtNLM"/>
    </source>
</evidence>
<dbReference type="OrthoDB" id="1416011at2"/>